<dbReference type="SMR" id="A0A3B6IQP9"/>
<accession>A0A3B6IQP9</accession>
<dbReference type="PROSITE" id="PS51698">
    <property type="entry name" value="U_BOX"/>
    <property type="match status" value="1"/>
</dbReference>
<evidence type="ECO:0000256" key="8">
    <source>
        <dbReference type="ARBA" id="ARBA00022801"/>
    </source>
</evidence>
<evidence type="ECO:0000256" key="2">
    <source>
        <dbReference type="ARBA" id="ARBA00004906"/>
    </source>
</evidence>
<dbReference type="GO" id="GO:0006508">
    <property type="term" value="P:proteolysis"/>
    <property type="evidence" value="ECO:0007669"/>
    <property type="project" value="UniProtKB-KW"/>
</dbReference>
<evidence type="ECO:0000256" key="4">
    <source>
        <dbReference type="ARBA" id="ARBA00012483"/>
    </source>
</evidence>
<dbReference type="SUPFAM" id="SSF56112">
    <property type="entry name" value="Protein kinase-like (PK-like)"/>
    <property type="match status" value="1"/>
</dbReference>
<dbReference type="InterPro" id="IPR000719">
    <property type="entry name" value="Prot_kinase_dom"/>
</dbReference>
<reference evidence="13" key="1">
    <citation type="submission" date="2018-08" db="EMBL/GenBank/DDBJ databases">
        <authorList>
            <person name="Rossello M."/>
        </authorList>
    </citation>
    <scope>NUCLEOTIDE SEQUENCE [LARGE SCALE GENOMIC DNA]</scope>
    <source>
        <strain evidence="13">cv. Chinese Spring</strain>
    </source>
</reference>
<feature type="domain" description="Protein kinase" evidence="11">
    <location>
        <begin position="404"/>
        <end position="660"/>
    </location>
</feature>
<evidence type="ECO:0000313" key="14">
    <source>
        <dbReference type="Proteomes" id="UP000019116"/>
    </source>
</evidence>
<dbReference type="PROSITE" id="PS50011">
    <property type="entry name" value="PROTEIN_KINASE_DOM"/>
    <property type="match status" value="1"/>
</dbReference>
<dbReference type="CDD" id="cd16655">
    <property type="entry name" value="RING-Ubox_WDSUB1-like"/>
    <property type="match status" value="1"/>
</dbReference>
<dbReference type="GO" id="GO:0016567">
    <property type="term" value="P:protein ubiquitination"/>
    <property type="evidence" value="ECO:0007669"/>
    <property type="project" value="UniProtKB-UniPathway"/>
</dbReference>
<dbReference type="Pfam" id="PF12436">
    <property type="entry name" value="USP7_ICP0_bdg"/>
    <property type="match status" value="1"/>
</dbReference>
<keyword evidence="7" id="KW-0833">Ubl conjugation pathway</keyword>
<dbReference type="Gene3D" id="1.10.287.1490">
    <property type="match status" value="1"/>
</dbReference>
<evidence type="ECO:0000313" key="13">
    <source>
        <dbReference type="EnsemblPlants" id="TraesCS4B02G098900.1"/>
    </source>
</evidence>
<comment type="similarity">
    <text evidence="3">Belongs to the peptidase C19 family.</text>
</comment>
<organism evidence="13">
    <name type="scientific">Triticum aestivum</name>
    <name type="common">Wheat</name>
    <dbReference type="NCBI Taxonomy" id="4565"/>
    <lineage>
        <taxon>Eukaryota</taxon>
        <taxon>Viridiplantae</taxon>
        <taxon>Streptophyta</taxon>
        <taxon>Embryophyta</taxon>
        <taxon>Tracheophyta</taxon>
        <taxon>Spermatophyta</taxon>
        <taxon>Magnoliopsida</taxon>
        <taxon>Liliopsida</taxon>
        <taxon>Poales</taxon>
        <taxon>Poaceae</taxon>
        <taxon>BOP clade</taxon>
        <taxon>Pooideae</taxon>
        <taxon>Triticodae</taxon>
        <taxon>Triticeae</taxon>
        <taxon>Triticinae</taxon>
        <taxon>Triticum</taxon>
    </lineage>
</organism>
<reference evidence="13" key="2">
    <citation type="submission" date="2018-10" db="UniProtKB">
        <authorList>
            <consortium name="EnsemblPlants"/>
        </authorList>
    </citation>
    <scope>IDENTIFICATION</scope>
</reference>
<comment type="catalytic activity">
    <reaction evidence="1">
        <text>S-ubiquitinyl-[E2 ubiquitin-conjugating enzyme]-L-cysteine + [acceptor protein]-L-lysine = [E2 ubiquitin-conjugating enzyme]-L-cysteine + N(6)-ubiquitinyl-[acceptor protein]-L-lysine.</text>
        <dbReference type="EC" id="2.3.2.27"/>
    </reaction>
</comment>
<dbReference type="InterPro" id="IPR013083">
    <property type="entry name" value="Znf_RING/FYVE/PHD"/>
</dbReference>
<dbReference type="EnsemblPlants" id="TraesCS4B02G098900.1">
    <property type="protein sequence ID" value="TraesCS4B02G098900.1"/>
    <property type="gene ID" value="TraesCS4B02G098900"/>
</dbReference>
<dbReference type="InterPro" id="IPR003613">
    <property type="entry name" value="Ubox_domain"/>
</dbReference>
<dbReference type="GO" id="GO:0008234">
    <property type="term" value="F:cysteine-type peptidase activity"/>
    <property type="evidence" value="ECO:0007669"/>
    <property type="project" value="UniProtKB-KW"/>
</dbReference>
<proteinExistence type="inferred from homology"/>
<dbReference type="Pfam" id="PF00069">
    <property type="entry name" value="Pkinase"/>
    <property type="match status" value="1"/>
</dbReference>
<evidence type="ECO:0000256" key="6">
    <source>
        <dbReference type="ARBA" id="ARBA00022679"/>
    </source>
</evidence>
<dbReference type="InterPro" id="IPR011009">
    <property type="entry name" value="Kinase-like_dom_sf"/>
</dbReference>
<evidence type="ECO:0000256" key="5">
    <source>
        <dbReference type="ARBA" id="ARBA00022670"/>
    </source>
</evidence>
<dbReference type="GO" id="GO:0101005">
    <property type="term" value="F:deubiquitinase activity"/>
    <property type="evidence" value="ECO:0007669"/>
    <property type="project" value="UniProtKB-ARBA"/>
</dbReference>
<evidence type="ECO:0000256" key="10">
    <source>
        <dbReference type="SAM" id="Coils"/>
    </source>
</evidence>
<dbReference type="Gramene" id="TraesKAR4B01G0069420.1">
    <property type="protein sequence ID" value="cds.TraesKAR4B01G0069420.1"/>
    <property type="gene ID" value="TraesKAR4B01G0069420"/>
</dbReference>
<dbReference type="GO" id="GO:0005634">
    <property type="term" value="C:nucleus"/>
    <property type="evidence" value="ECO:0007669"/>
    <property type="project" value="UniProtKB-ARBA"/>
</dbReference>
<dbReference type="EC" id="2.3.2.27" evidence="4"/>
<evidence type="ECO:0000256" key="1">
    <source>
        <dbReference type="ARBA" id="ARBA00000900"/>
    </source>
</evidence>
<dbReference type="Pfam" id="PF04564">
    <property type="entry name" value="U-box"/>
    <property type="match status" value="1"/>
</dbReference>
<evidence type="ECO:0000256" key="3">
    <source>
        <dbReference type="ARBA" id="ARBA00009085"/>
    </source>
</evidence>
<evidence type="ECO:0000256" key="7">
    <source>
        <dbReference type="ARBA" id="ARBA00022786"/>
    </source>
</evidence>
<dbReference type="Proteomes" id="UP000019116">
    <property type="component" value="Chromosome 4B"/>
</dbReference>
<comment type="pathway">
    <text evidence="2">Protein modification; protein ubiquitination.</text>
</comment>
<dbReference type="Gene3D" id="3.10.20.90">
    <property type="entry name" value="Phosphatidylinositol 3-kinase Catalytic Subunit, Chain A, domain 1"/>
    <property type="match status" value="1"/>
</dbReference>
<dbReference type="GO" id="GO:0005524">
    <property type="term" value="F:ATP binding"/>
    <property type="evidence" value="ECO:0007669"/>
    <property type="project" value="InterPro"/>
</dbReference>
<keyword evidence="10" id="KW-0175">Coiled coil</keyword>
<evidence type="ECO:0000259" key="11">
    <source>
        <dbReference type="PROSITE" id="PS50011"/>
    </source>
</evidence>
<dbReference type="GO" id="GO:0061630">
    <property type="term" value="F:ubiquitin protein ligase activity"/>
    <property type="evidence" value="ECO:0007669"/>
    <property type="project" value="UniProtKB-EC"/>
</dbReference>
<feature type="coiled-coil region" evidence="10">
    <location>
        <begin position="259"/>
        <end position="384"/>
    </location>
</feature>
<feature type="domain" description="U-box" evidence="12">
    <location>
        <begin position="667"/>
        <end position="741"/>
    </location>
</feature>
<evidence type="ECO:0000256" key="9">
    <source>
        <dbReference type="ARBA" id="ARBA00022807"/>
    </source>
</evidence>
<keyword evidence="5" id="KW-0645">Protease</keyword>
<keyword evidence="14" id="KW-1185">Reference proteome</keyword>
<dbReference type="Gramene" id="TraesCS4B02G098900.1">
    <property type="protein sequence ID" value="TraesCS4B02G098900.1"/>
    <property type="gene ID" value="TraesCS4B02G098900"/>
</dbReference>
<evidence type="ECO:0000259" key="12">
    <source>
        <dbReference type="PROSITE" id="PS51698"/>
    </source>
</evidence>
<dbReference type="Gene3D" id="1.10.510.10">
    <property type="entry name" value="Transferase(Phosphotransferase) domain 1"/>
    <property type="match status" value="1"/>
</dbReference>
<keyword evidence="8" id="KW-0378">Hydrolase</keyword>
<name>A0A3B6IQP9_WHEAT</name>
<dbReference type="UniPathway" id="UPA00143"/>
<keyword evidence="9" id="KW-0788">Thiol protease</keyword>
<keyword evidence="6" id="KW-0808">Transferase</keyword>
<dbReference type="Gene3D" id="3.30.200.20">
    <property type="entry name" value="Phosphorylase Kinase, domain 1"/>
    <property type="match status" value="1"/>
</dbReference>
<dbReference type="GO" id="GO:0004672">
    <property type="term" value="F:protein kinase activity"/>
    <property type="evidence" value="ECO:0007669"/>
    <property type="project" value="InterPro"/>
</dbReference>
<dbReference type="PANTHER" id="PTHR45647:SF50">
    <property type="entry name" value="U-BOX DOMAIN-CONTAINING PROTEIN 57"/>
    <property type="match status" value="1"/>
</dbReference>
<dbReference type="SMART" id="SM00504">
    <property type="entry name" value="Ubox"/>
    <property type="match status" value="1"/>
</dbReference>
<dbReference type="STRING" id="4565.A0A3B6IQP9"/>
<dbReference type="AlphaFoldDB" id="A0A3B6IQP9"/>
<dbReference type="InterPro" id="IPR024729">
    <property type="entry name" value="USP7_ICP0-binding_dom"/>
</dbReference>
<dbReference type="Gramene" id="TraesCS4B03G0225700.1">
    <property type="protein sequence ID" value="TraesCS4B03G0225700.1.CDS"/>
    <property type="gene ID" value="TraesCS4B03G0225700"/>
</dbReference>
<dbReference type="PANTHER" id="PTHR45647">
    <property type="entry name" value="OS02G0152300 PROTEIN"/>
    <property type="match status" value="1"/>
</dbReference>
<dbReference type="Gene3D" id="3.30.40.10">
    <property type="entry name" value="Zinc/RING finger domain, C3HC4 (zinc finger)"/>
    <property type="match status" value="1"/>
</dbReference>
<protein>
    <recommendedName>
        <fullName evidence="4">RING-type E3 ubiquitin transferase</fullName>
        <ecNumber evidence="4">2.3.2.27</ecNumber>
    </recommendedName>
</protein>
<sequence length="750" mass="85756">MAQDHRTIKVARDEDLRSQIGSGGFYFDLVDFDRVRAFQVPVGTTVILFMEELVKELGTPVKFQRLWLCQRRQNGTRRPSRPLNSKEKKLSIGRVFSADVKLFLEVLNPCSPRNLNREYLLVFLKFYDPEQTQLRYIGTLFVSCSSRPLDILPKLRSVAGFCADEEIELYEEIKFEPNVMCEALDIHHTFTVNQIENGDIICFQKRPKSCNQHLYPSVKLFLEHVHKLTKEGRNICALEEEIVEFRRLSDLNIAGKFECTQLRHERDNAMRQVDEFRGQNDLVHLQIEEAKKECNQLRHERDNAMRQVDEFQGQNDLVRLQIEEAKKECDQLRHERDNAVRQIDALLTQNTVGRIQIEEAKMECGQLKHERDSAARQVDELRDRNSQFILEFRLTCLEQATEHFKDLCKMEDTEYGCVYKGIINNTMVAIKLSKSESLFQQEISVLRQGGRHANIVTFVGMCSEASALVYEWLPKGNLEDRIVCADGTPPLSWHNRTQIIGEVCCALLFLHSHKPNASVHGDLRPCNILIGANYRSKLYNFGMSTLCLQPGSCPPNLTARLPYMDPEFLTIGDLTPLSDVYSLGVVILRLLTGMPPLAIAKKVKEAFQSDNLHLLIDKSAGDWPYTQAKQLALLGLRCVEMTREKRPDLTEVWTVVEALVRKPPAPSCPAHFICPILQEIMNDPQMASDGFTYEAEAIRRWLDGGSNRSPMTNLALPNRALIPNRALRSSIQEYLQASVALAVRSLNLNL</sequence>
<dbReference type="OMA" id="CDRKTYE"/>
<dbReference type="SUPFAM" id="SSF57850">
    <property type="entry name" value="RING/U-box"/>
    <property type="match status" value="1"/>
</dbReference>
<dbReference type="FunFam" id="3.10.20.90:FF:000050">
    <property type="entry name" value="Ubiquitin carboxyl-terminal hydrolase 13"/>
    <property type="match status" value="1"/>
</dbReference>
<dbReference type="InterPro" id="IPR051348">
    <property type="entry name" value="U-box_ubiquitin_ligases"/>
</dbReference>
<dbReference type="SUPFAM" id="SSF57997">
    <property type="entry name" value="Tropomyosin"/>
    <property type="match status" value="1"/>
</dbReference>
<dbReference type="Gramene" id="TraesPARA_EIv1.0_1329240.1">
    <property type="protein sequence ID" value="TraesPARA_EIv1.0_1329240.1.CDS"/>
    <property type="gene ID" value="TraesPARA_EIv1.0_1329240"/>
</dbReference>